<dbReference type="InterPro" id="IPR029063">
    <property type="entry name" value="SAM-dependent_MTases_sf"/>
</dbReference>
<gene>
    <name evidence="1" type="ORF">CKA81_13205</name>
</gene>
<organism evidence="1 2">
    <name type="scientific">Pollutimonas thiosulfatoxidans</name>
    <dbReference type="NCBI Taxonomy" id="2028345"/>
    <lineage>
        <taxon>Bacteria</taxon>
        <taxon>Pseudomonadati</taxon>
        <taxon>Pseudomonadota</taxon>
        <taxon>Betaproteobacteria</taxon>
        <taxon>Burkholderiales</taxon>
        <taxon>Alcaligenaceae</taxon>
        <taxon>Pollutimonas</taxon>
    </lineage>
</organism>
<proteinExistence type="predicted"/>
<evidence type="ECO:0000313" key="1">
    <source>
        <dbReference type="EMBL" id="QAA94692.1"/>
    </source>
</evidence>
<evidence type="ECO:0000313" key="2">
    <source>
        <dbReference type="Proteomes" id="UP000283474"/>
    </source>
</evidence>
<evidence type="ECO:0008006" key="3">
    <source>
        <dbReference type="Google" id="ProtNLM"/>
    </source>
</evidence>
<reference evidence="1 2" key="1">
    <citation type="submission" date="2017-08" db="EMBL/GenBank/DDBJ databases">
        <authorList>
            <person name="Park S.-J."/>
            <person name="Kim H."/>
        </authorList>
    </citation>
    <scope>NUCLEOTIDE SEQUENCE [LARGE SCALE GENOMIC DNA]</scope>
    <source>
        <strain evidence="2">ye3</strain>
    </source>
</reference>
<keyword evidence="2" id="KW-1185">Reference proteome</keyword>
<sequence>MLEPDARTIAHMNEWLDLVYLQVQEQAPALLPIYNIYADEARFGRRYIDEELQLLDPGDNVLEVGAGAMLLSCQLAREGFNITALEPTGAGFSHFSCLRSLALYCADQLDCRPNIIELPAEALVMSEEFSFAFSVNVMEHVDSVESSIENIGRSLRLGGKYRFTCPNYLFPYEPHFNMPTLFSKSLTERLLNGYIFNASHLTDPSGTWRSLNWINVLQIKKCTRRSKTLRATFNRGFLTQTLERVNDDKAFAARRSAWMRMLIRLVVRLRLHHSLMLVPAAVQPIIDCTIKKDGSR</sequence>
<dbReference type="Proteomes" id="UP000283474">
    <property type="component" value="Chromosome"/>
</dbReference>
<dbReference type="RefSeq" id="WP_128355688.1">
    <property type="nucleotide sequence ID" value="NZ_CP022987.1"/>
</dbReference>
<dbReference type="AlphaFoldDB" id="A0A410GEG9"/>
<dbReference type="Pfam" id="PF13489">
    <property type="entry name" value="Methyltransf_23"/>
    <property type="match status" value="1"/>
</dbReference>
<dbReference type="OrthoDB" id="7260171at2"/>
<dbReference type="SUPFAM" id="SSF53335">
    <property type="entry name" value="S-adenosyl-L-methionine-dependent methyltransferases"/>
    <property type="match status" value="1"/>
</dbReference>
<dbReference type="EMBL" id="CP022987">
    <property type="protein sequence ID" value="QAA94692.1"/>
    <property type="molecule type" value="Genomic_DNA"/>
</dbReference>
<accession>A0A410GEG9</accession>
<protein>
    <recommendedName>
        <fullName evidence="3">Methyltransferase type 11 domain-containing protein</fullName>
    </recommendedName>
</protein>
<name>A0A410GEG9_9BURK</name>
<dbReference type="Gene3D" id="3.40.50.150">
    <property type="entry name" value="Vaccinia Virus protein VP39"/>
    <property type="match status" value="1"/>
</dbReference>
<dbReference type="KEGG" id="pus:CKA81_13205"/>